<evidence type="ECO:0000313" key="6">
    <source>
        <dbReference type="Proteomes" id="UP000281028"/>
    </source>
</evidence>
<sequence length="717" mass="81549">MRSVQWFKPACLGSTVLLLAGTPHLQAQQKQDITFEQAFRGKTTDITRPLPAIRDWADADHYLEMRPDAANGGRMQAYSVDARTGNATVYTAPVDGPSVEVRENDVFYKSAEGTSTRLTNDAAAEKNPTLSPDGKYVAFTRNNDLYSVEIATKKETRYTNDGSEVVYNGWSSWVYYEEILGRPTKYRAFWWSPDSRQIAYMHFDDTKVPVFPIYSEKGQHGYLENTRYPKAGDPNPAVKVGVVPVTGGATTWADFNENDDQYFGMPFWTSDSKQLWMQWMNRGQDNLKIYSINPQTGAKKEIYSEQQKTWVDWFDAVPFLRNNQGFLLQSDKTGWSHLYLHNMDGSLKKQLTSGNWTVKDVVQIDEKNQEVYFTARKESSARFDLYKVNMKSGAIRRLTSGNYNNVISMAPGGKYFITTYSNLQTPSRMALADNNGKVIRELGDSKGSHFDNYNLALPQLKTYKTRDGLELPMTVIMPLHMETGKKYPVLISIYGGPNAGTVYDTWKSNMVQQWWAQEGVIQVAVDNRSSGHLGKMGMNYIHRKLGIHEIEDYMDAALALRAEPWVDGSKICMTGGSFGGYMTCMAMTYGADVFTHGMANYAVTDWQLYDSHYTERFMDTPAENPEGYKQTNVMNHADKYKGLIRIVHGTMDDNVHLQNATQLIDKLENLNKHFEYMLYPGERHGWGGLKAVHSSGETYRFIYNNLLDKPFPATFRK</sequence>
<dbReference type="EMBL" id="RIAR02000001">
    <property type="protein sequence ID" value="NSL89155.1"/>
    <property type="molecule type" value="Genomic_DNA"/>
</dbReference>
<comment type="caution">
    <text evidence="5">The sequence shown here is derived from an EMBL/GenBank/DDBJ whole genome shotgun (WGS) entry which is preliminary data.</text>
</comment>
<organism evidence="5 6">
    <name type="scientific">Chitinophaga solisilvae</name>
    <dbReference type="NCBI Taxonomy" id="1233460"/>
    <lineage>
        <taxon>Bacteria</taxon>
        <taxon>Pseudomonadati</taxon>
        <taxon>Bacteroidota</taxon>
        <taxon>Chitinophagia</taxon>
        <taxon>Chitinophagales</taxon>
        <taxon>Chitinophagaceae</taxon>
        <taxon>Chitinophaga</taxon>
    </lineage>
</organism>
<dbReference type="SUPFAM" id="SSF82171">
    <property type="entry name" value="DPP6 N-terminal domain-like"/>
    <property type="match status" value="1"/>
</dbReference>
<proteinExistence type="predicted"/>
<dbReference type="InterPro" id="IPR002471">
    <property type="entry name" value="Pept_S9_AS"/>
</dbReference>
<feature type="domain" description="Peptidase S9 prolyl oligopeptidase catalytic" evidence="3">
    <location>
        <begin position="509"/>
        <end position="704"/>
    </location>
</feature>
<evidence type="ECO:0000259" key="3">
    <source>
        <dbReference type="Pfam" id="PF00326"/>
    </source>
</evidence>
<dbReference type="Gene3D" id="3.40.50.1820">
    <property type="entry name" value="alpha/beta hydrolase"/>
    <property type="match status" value="1"/>
</dbReference>
<dbReference type="Proteomes" id="UP000281028">
    <property type="component" value="Unassembled WGS sequence"/>
</dbReference>
<dbReference type="InterPro" id="IPR001375">
    <property type="entry name" value="Peptidase_S9_cat"/>
</dbReference>
<evidence type="ECO:0000259" key="4">
    <source>
        <dbReference type="Pfam" id="PF00930"/>
    </source>
</evidence>
<keyword evidence="1" id="KW-0645">Protease</keyword>
<gene>
    <name evidence="5" type="ORF">ECE50_020090</name>
</gene>
<dbReference type="OrthoDB" id="9812921at2"/>
<protein>
    <submittedName>
        <fullName evidence="5">S9 family peptidase</fullName>
    </submittedName>
</protein>
<feature type="domain" description="Dipeptidylpeptidase IV N-terminal" evidence="4">
    <location>
        <begin position="102"/>
        <end position="426"/>
    </location>
</feature>
<dbReference type="GO" id="GO:0004252">
    <property type="term" value="F:serine-type endopeptidase activity"/>
    <property type="evidence" value="ECO:0007669"/>
    <property type="project" value="InterPro"/>
</dbReference>
<dbReference type="AlphaFoldDB" id="A0A3S1AWW7"/>
<name>A0A3S1AWW7_9BACT</name>
<dbReference type="SUPFAM" id="SSF53474">
    <property type="entry name" value="alpha/beta-Hydrolases"/>
    <property type="match status" value="1"/>
</dbReference>
<evidence type="ECO:0000313" key="5">
    <source>
        <dbReference type="EMBL" id="NSL89155.1"/>
    </source>
</evidence>
<dbReference type="GO" id="GO:0006508">
    <property type="term" value="P:proteolysis"/>
    <property type="evidence" value="ECO:0007669"/>
    <property type="project" value="UniProtKB-KW"/>
</dbReference>
<dbReference type="PANTHER" id="PTHR11731:SF193">
    <property type="entry name" value="DIPEPTIDYL PEPTIDASE 9"/>
    <property type="match status" value="1"/>
</dbReference>
<evidence type="ECO:0000256" key="2">
    <source>
        <dbReference type="ARBA" id="ARBA00022801"/>
    </source>
</evidence>
<dbReference type="PANTHER" id="PTHR11731">
    <property type="entry name" value="PROTEASE FAMILY S9B,C DIPEPTIDYL-PEPTIDASE IV-RELATED"/>
    <property type="match status" value="1"/>
</dbReference>
<keyword evidence="2" id="KW-0378">Hydrolase</keyword>
<keyword evidence="6" id="KW-1185">Reference proteome</keyword>
<dbReference type="InterPro" id="IPR050278">
    <property type="entry name" value="Serine_Prot_S9B/DPPIV"/>
</dbReference>
<reference evidence="5" key="1">
    <citation type="submission" date="2020-05" db="EMBL/GenBank/DDBJ databases">
        <title>Chitinophaga laudate sp. nov., isolated from a tropical peat swamp.</title>
        <authorList>
            <person name="Goh C.B.S."/>
            <person name="Lee M.S."/>
            <person name="Parimannan S."/>
            <person name="Pasbakhsh P."/>
            <person name="Yule C.M."/>
            <person name="Rajandas H."/>
            <person name="Loke S."/>
            <person name="Croft L."/>
            <person name="Tan J.B.L."/>
        </authorList>
    </citation>
    <scope>NUCLEOTIDE SEQUENCE</scope>
    <source>
        <strain evidence="5">Mgbs1</strain>
    </source>
</reference>
<dbReference type="GO" id="GO:0008239">
    <property type="term" value="F:dipeptidyl-peptidase activity"/>
    <property type="evidence" value="ECO:0007669"/>
    <property type="project" value="TreeGrafter"/>
</dbReference>
<dbReference type="Pfam" id="PF00326">
    <property type="entry name" value="Peptidase_S9"/>
    <property type="match status" value="1"/>
</dbReference>
<dbReference type="InterPro" id="IPR029058">
    <property type="entry name" value="AB_hydrolase_fold"/>
</dbReference>
<dbReference type="InterPro" id="IPR002469">
    <property type="entry name" value="Peptidase_S9B_N"/>
</dbReference>
<dbReference type="PROSITE" id="PS00708">
    <property type="entry name" value="PRO_ENDOPEP_SER"/>
    <property type="match status" value="1"/>
</dbReference>
<evidence type="ECO:0000256" key="1">
    <source>
        <dbReference type="ARBA" id="ARBA00022670"/>
    </source>
</evidence>
<dbReference type="Pfam" id="PF00930">
    <property type="entry name" value="DPPIV_N"/>
    <property type="match status" value="1"/>
</dbReference>
<dbReference type="Gene3D" id="2.140.10.30">
    <property type="entry name" value="Dipeptidylpeptidase IV, N-terminal domain"/>
    <property type="match status" value="1"/>
</dbReference>
<accession>A0A3S1AWW7</accession>